<dbReference type="Gene3D" id="6.10.140.190">
    <property type="match status" value="1"/>
</dbReference>
<comment type="caution">
    <text evidence="3">The sequence shown here is derived from an EMBL/GenBank/DDBJ whole genome shotgun (WGS) entry which is preliminary data.</text>
</comment>
<dbReference type="PANTHER" id="PTHR43252">
    <property type="entry name" value="TRANSCRIPTIONAL REGULATOR YQJI"/>
    <property type="match status" value="1"/>
</dbReference>
<dbReference type="InterPro" id="IPR036390">
    <property type="entry name" value="WH_DNA-bd_sf"/>
</dbReference>
<dbReference type="Pfam" id="PF10400">
    <property type="entry name" value="Vir_act_alpha_C"/>
    <property type="match status" value="1"/>
</dbReference>
<dbReference type="Pfam" id="PF03551">
    <property type="entry name" value="PadR"/>
    <property type="match status" value="1"/>
</dbReference>
<evidence type="ECO:0000313" key="3">
    <source>
        <dbReference type="EMBL" id="ODN43176.1"/>
    </source>
</evidence>
<gene>
    <name evidence="3" type="ORF">BGC07_09930</name>
</gene>
<evidence type="ECO:0000259" key="1">
    <source>
        <dbReference type="Pfam" id="PF03551"/>
    </source>
</evidence>
<dbReference type="InterPro" id="IPR018309">
    <property type="entry name" value="Tscrpt_reg_PadR_C"/>
</dbReference>
<feature type="domain" description="Transcription regulator PadR C-terminal" evidence="2">
    <location>
        <begin position="96"/>
        <end position="175"/>
    </location>
</feature>
<dbReference type="Proteomes" id="UP000094329">
    <property type="component" value="Unassembled WGS sequence"/>
</dbReference>
<dbReference type="InterPro" id="IPR036388">
    <property type="entry name" value="WH-like_DNA-bd_sf"/>
</dbReference>
<reference evidence="3 4" key="1">
    <citation type="submission" date="2016-08" db="EMBL/GenBank/DDBJ databases">
        <title>Draft genome sequence of Candidatus Piscirickettsia litoralis, from seawater.</title>
        <authorList>
            <person name="Wan X."/>
            <person name="Lee A.J."/>
            <person name="Hou S."/>
            <person name="Donachie S.P."/>
        </authorList>
    </citation>
    <scope>NUCLEOTIDE SEQUENCE [LARGE SCALE GENOMIC DNA]</scope>
    <source>
        <strain evidence="3 4">Y2</strain>
    </source>
</reference>
<name>A0ABX3A654_9GAMM</name>
<dbReference type="EMBL" id="MDTU01000001">
    <property type="protein sequence ID" value="ODN43176.1"/>
    <property type="molecule type" value="Genomic_DNA"/>
</dbReference>
<evidence type="ECO:0000313" key="4">
    <source>
        <dbReference type="Proteomes" id="UP000094329"/>
    </source>
</evidence>
<dbReference type="PANTHER" id="PTHR43252:SF6">
    <property type="entry name" value="NEGATIVE TRANSCRIPTION REGULATOR PADR"/>
    <property type="match status" value="1"/>
</dbReference>
<keyword evidence="4" id="KW-1185">Reference proteome</keyword>
<protein>
    <recommendedName>
        <fullName evidence="5">PadR family transcriptional regulator</fullName>
    </recommendedName>
</protein>
<dbReference type="SUPFAM" id="SSF46785">
    <property type="entry name" value="Winged helix' DNA-binding domain"/>
    <property type="match status" value="1"/>
</dbReference>
<accession>A0ABX3A654</accession>
<feature type="domain" description="Transcription regulator PadR N-terminal" evidence="1">
    <location>
        <begin position="11"/>
        <end position="83"/>
    </location>
</feature>
<dbReference type="Gene3D" id="1.10.10.10">
    <property type="entry name" value="Winged helix-like DNA-binding domain superfamily/Winged helix DNA-binding domain"/>
    <property type="match status" value="1"/>
</dbReference>
<sequence>MSRTNKTQFAILGYLTKRDAMSGYDIKRLLEKVASFYWSESNSQLYPLLKKLLAQDMVTMAETQESGRKRNLYSITEKGREHLLTWLRQDVEETTIRNELMLKLSLAQHLSTTDTLEHIDYFAEQVQSRKRKLKKIQQHIENDHKNRQDQEYLLMTYRHSELILEAQEKWCKEVQKN</sequence>
<evidence type="ECO:0000259" key="2">
    <source>
        <dbReference type="Pfam" id="PF10400"/>
    </source>
</evidence>
<evidence type="ECO:0008006" key="5">
    <source>
        <dbReference type="Google" id="ProtNLM"/>
    </source>
</evidence>
<proteinExistence type="predicted"/>
<dbReference type="InterPro" id="IPR005149">
    <property type="entry name" value="Tscrpt_reg_PadR_N"/>
</dbReference>
<organism evidence="3 4">
    <name type="scientific">Piscirickettsia litoralis</name>
    <dbReference type="NCBI Taxonomy" id="1891921"/>
    <lineage>
        <taxon>Bacteria</taxon>
        <taxon>Pseudomonadati</taxon>
        <taxon>Pseudomonadota</taxon>
        <taxon>Gammaproteobacteria</taxon>
        <taxon>Thiotrichales</taxon>
        <taxon>Piscirickettsiaceae</taxon>
        <taxon>Piscirickettsia</taxon>
    </lineage>
</organism>